<proteinExistence type="predicted"/>
<organism evidence="1 2">
    <name type="scientific">Ceratocystis fimbriata CBS 114723</name>
    <dbReference type="NCBI Taxonomy" id="1035309"/>
    <lineage>
        <taxon>Eukaryota</taxon>
        <taxon>Fungi</taxon>
        <taxon>Dikarya</taxon>
        <taxon>Ascomycota</taxon>
        <taxon>Pezizomycotina</taxon>
        <taxon>Sordariomycetes</taxon>
        <taxon>Hypocreomycetidae</taxon>
        <taxon>Microascales</taxon>
        <taxon>Ceratocystidaceae</taxon>
        <taxon>Ceratocystis</taxon>
    </lineage>
</organism>
<evidence type="ECO:0000313" key="1">
    <source>
        <dbReference type="EMBL" id="PHH51279.1"/>
    </source>
</evidence>
<comment type="caution">
    <text evidence="1">The sequence shown here is derived from an EMBL/GenBank/DDBJ whole genome shotgun (WGS) entry which is preliminary data.</text>
</comment>
<accession>A0A2C5WKN4</accession>
<name>A0A2C5WKN4_9PEZI</name>
<dbReference type="Proteomes" id="UP000222788">
    <property type="component" value="Unassembled WGS sequence"/>
</dbReference>
<reference evidence="1 2" key="1">
    <citation type="journal article" date="2013" name="Fungal Biol.">
        <title>Analysis of microsatellite markers in the genome of the plant pathogen Ceratocystis fimbriata.</title>
        <authorList>
            <person name="Simpson M.C."/>
            <person name="Wilken P.M."/>
            <person name="Coetzee M.P."/>
            <person name="Wingfield M.J."/>
            <person name="Wingfield B.D."/>
        </authorList>
    </citation>
    <scope>NUCLEOTIDE SEQUENCE [LARGE SCALE GENOMIC DNA]</scope>
    <source>
        <strain evidence="1 2">CBS 114723</strain>
    </source>
</reference>
<dbReference type="EMBL" id="APWK03000099">
    <property type="protein sequence ID" value="PHH51279.1"/>
    <property type="molecule type" value="Genomic_DNA"/>
</dbReference>
<protein>
    <submittedName>
        <fullName evidence="1">Uncharacterized protein</fullName>
    </submittedName>
</protein>
<keyword evidence="2" id="KW-1185">Reference proteome</keyword>
<evidence type="ECO:0000313" key="2">
    <source>
        <dbReference type="Proteomes" id="UP000222788"/>
    </source>
</evidence>
<reference evidence="1 2" key="2">
    <citation type="journal article" date="2013" name="IMA Fungus">
        <title>IMA Genome-F 1: Ceratocystis fimbriata: Draft nuclear genome sequence for the plant pathogen, Ceratocystis fimbriata.</title>
        <authorList>
            <person name="Wilken P.M."/>
            <person name="Steenkamp E.T."/>
            <person name="Wingfield M.J."/>
            <person name="de Beer Z.W."/>
            <person name="Wingfield B.D."/>
        </authorList>
    </citation>
    <scope>NUCLEOTIDE SEQUENCE [LARGE SCALE GENOMIC DNA]</scope>
    <source>
        <strain evidence="1 2">CBS 114723</strain>
    </source>
</reference>
<gene>
    <name evidence="1" type="ORF">CFIMG_005840RA</name>
</gene>
<dbReference type="AlphaFoldDB" id="A0A2C5WKN4"/>
<sequence>MRGPILCVIAVHIATQQFETQIIGRQMRHGERPSDQSARETQLGQRASFCKYVQSLTHALAQVKFGVFDTTVQVDRAGSTTKVS</sequence>